<comment type="caution">
    <text evidence="3">The sequence shown here is derived from an EMBL/GenBank/DDBJ whole genome shotgun (WGS) entry which is preliminary data.</text>
</comment>
<reference evidence="3" key="1">
    <citation type="submission" date="2020-05" db="EMBL/GenBank/DDBJ databases">
        <title>Phylogenomic resolution of chytrid fungi.</title>
        <authorList>
            <person name="Stajich J.E."/>
            <person name="Amses K."/>
            <person name="Simmons R."/>
            <person name="Seto K."/>
            <person name="Myers J."/>
            <person name="Bonds A."/>
            <person name="Quandt C.A."/>
            <person name="Barry K."/>
            <person name="Liu P."/>
            <person name="Grigoriev I."/>
            <person name="Longcore J.E."/>
            <person name="James T.Y."/>
        </authorList>
    </citation>
    <scope>NUCLEOTIDE SEQUENCE</scope>
    <source>
        <strain evidence="3">JEL0513</strain>
    </source>
</reference>
<evidence type="ECO:0000259" key="2">
    <source>
        <dbReference type="PROSITE" id="PS51767"/>
    </source>
</evidence>
<dbReference type="Pfam" id="PF00026">
    <property type="entry name" value="Asp"/>
    <property type="match status" value="2"/>
</dbReference>
<dbReference type="Proteomes" id="UP001211907">
    <property type="component" value="Unassembled WGS sequence"/>
</dbReference>
<dbReference type="PROSITE" id="PS51767">
    <property type="entry name" value="PEPTIDASE_A1"/>
    <property type="match status" value="1"/>
</dbReference>
<dbReference type="GO" id="GO:0004190">
    <property type="term" value="F:aspartic-type endopeptidase activity"/>
    <property type="evidence" value="ECO:0007669"/>
    <property type="project" value="InterPro"/>
</dbReference>
<keyword evidence="4" id="KW-1185">Reference proteome</keyword>
<dbReference type="EMBL" id="JADGJH010000466">
    <property type="protein sequence ID" value="KAJ3128399.1"/>
    <property type="molecule type" value="Genomic_DNA"/>
</dbReference>
<dbReference type="CDD" id="cd05471">
    <property type="entry name" value="pepsin_like"/>
    <property type="match status" value="1"/>
</dbReference>
<dbReference type="SUPFAM" id="SSF50630">
    <property type="entry name" value="Acid proteases"/>
    <property type="match status" value="1"/>
</dbReference>
<sequence>MELALLFPAIQSRNIPIYTVPFPTSFKSFLLGIEDFNNIGLFLAHTNVYYTQVWLGDPPQQFYLVIDTASSGMSIPDIRCKESFAQHKFNSSVSSSFKYATNPRNVTTIIYDTGAVIGYEASDTLRWESIASVNQTFLLVENEIGSAPDLISSIADGLLGVSFDGGINGTDQQNVIRNIINQNHLTKPVFSIFLNKSLASSSTPKSSIMNRRTPIENNYGNLTPNHGDGIIGGYLSIGTIASNLYDGDVTYLPVKPIPRAVTSIPQDYFWSFAANGVLVDTDFVSTPNETYVIVAISDVLIKLDTTTLSKIVNTVNNYVSEKCDGFGSDEAAVLFDEALGYYVVNCLAKRWMPEIIFVFGNASFGLGADDYVLEFADFNHTSNKQSCVLGIQPWIKPDSLAPNGTVWTLGSVFLKKWFSIYDFSNEGRGFTNVKNIMTTTMITTTKATTGTATAVTSEGESAAAGSGSSNCSFTFNGAAPRLQAPTPNEFNAISALWDAFNDSDEEDISVPRIRTRRQIAVDVAAFGAYGVDTIASAVDGVVLRISHSSMHVARSLIGAVFTRHAGFLCTMTASAPKLTAIASKTPTRREITSVLALGPAAHAVFETPNAGGDSIVSECASVELLTRTLFGNTTTQLLATEMDVRYAPSGGSMTDYLVRWGCVSVSVSVTRVFDATTPKKVRVSTELAARILEKKLRGIQFARRALFAPVRGRDCAWVLHAFVLRGCDAKTMRCAWKRLSSEIREGVVVIVTVWSERLLYDRTLNHGRK</sequence>
<dbReference type="PANTHER" id="PTHR47966:SF51">
    <property type="entry name" value="BETA-SITE APP-CLEAVING ENZYME, ISOFORM A-RELATED"/>
    <property type="match status" value="1"/>
</dbReference>
<dbReference type="GO" id="GO:0006508">
    <property type="term" value="P:proteolysis"/>
    <property type="evidence" value="ECO:0007669"/>
    <property type="project" value="InterPro"/>
</dbReference>
<dbReference type="Gene3D" id="2.40.70.10">
    <property type="entry name" value="Acid Proteases"/>
    <property type="match status" value="2"/>
</dbReference>
<name>A0AAD5XHR6_9FUNG</name>
<evidence type="ECO:0000256" key="1">
    <source>
        <dbReference type="ARBA" id="ARBA00007447"/>
    </source>
</evidence>
<proteinExistence type="inferred from homology"/>
<dbReference type="PRINTS" id="PR00792">
    <property type="entry name" value="PEPSIN"/>
</dbReference>
<evidence type="ECO:0000313" key="3">
    <source>
        <dbReference type="EMBL" id="KAJ3128399.1"/>
    </source>
</evidence>
<dbReference type="InterPro" id="IPR034164">
    <property type="entry name" value="Pepsin-like_dom"/>
</dbReference>
<dbReference type="InterPro" id="IPR001461">
    <property type="entry name" value="Aspartic_peptidase_A1"/>
</dbReference>
<dbReference type="PANTHER" id="PTHR47966">
    <property type="entry name" value="BETA-SITE APP-CLEAVING ENZYME, ISOFORM A-RELATED"/>
    <property type="match status" value="1"/>
</dbReference>
<organism evidence="3 4">
    <name type="scientific">Physocladia obscura</name>
    <dbReference type="NCBI Taxonomy" id="109957"/>
    <lineage>
        <taxon>Eukaryota</taxon>
        <taxon>Fungi</taxon>
        <taxon>Fungi incertae sedis</taxon>
        <taxon>Chytridiomycota</taxon>
        <taxon>Chytridiomycota incertae sedis</taxon>
        <taxon>Chytridiomycetes</taxon>
        <taxon>Chytridiales</taxon>
        <taxon>Chytriomycetaceae</taxon>
        <taxon>Physocladia</taxon>
    </lineage>
</organism>
<gene>
    <name evidence="3" type="ORF">HK100_009193</name>
</gene>
<comment type="similarity">
    <text evidence="1">Belongs to the peptidase A1 family.</text>
</comment>
<protein>
    <recommendedName>
        <fullName evidence="2">Peptidase A1 domain-containing protein</fullName>
    </recommendedName>
</protein>
<feature type="domain" description="Peptidase A1" evidence="2">
    <location>
        <begin position="49"/>
        <end position="431"/>
    </location>
</feature>
<dbReference type="AlphaFoldDB" id="A0AAD5XHR6"/>
<dbReference type="InterPro" id="IPR021109">
    <property type="entry name" value="Peptidase_aspartic_dom_sf"/>
</dbReference>
<accession>A0AAD5XHR6</accession>
<dbReference type="InterPro" id="IPR033121">
    <property type="entry name" value="PEPTIDASE_A1"/>
</dbReference>
<evidence type="ECO:0000313" key="4">
    <source>
        <dbReference type="Proteomes" id="UP001211907"/>
    </source>
</evidence>